<dbReference type="EMBL" id="JBBPBM010002175">
    <property type="protein sequence ID" value="KAK8479955.1"/>
    <property type="molecule type" value="Genomic_DNA"/>
</dbReference>
<comment type="caution">
    <text evidence="1">The sequence shown here is derived from an EMBL/GenBank/DDBJ whole genome shotgun (WGS) entry which is preliminary data.</text>
</comment>
<protein>
    <submittedName>
        <fullName evidence="1">Uncharacterized protein</fullName>
    </submittedName>
</protein>
<proteinExistence type="predicted"/>
<keyword evidence="2" id="KW-1185">Reference proteome</keyword>
<evidence type="ECO:0000313" key="2">
    <source>
        <dbReference type="Proteomes" id="UP001472677"/>
    </source>
</evidence>
<sequence>MKNLEEADRVTQRLNGATLYGSRLVVKIARDNDGQGWKRNTTCRSQSTEYKKTGIGLDDEAIVQKEIGFNDGTSYPLCNQWKKEEKSCDESDENLTAFLVNGDEESNKKVCSLGHDENMAVGNSLGIQKVISVEKVGQENTRVDGSGIGPIGVSSIQSGHEGPSIGPKSISIGSSNLGSAGKYWLRLGCRLKWLELLGAAPVDVAVLLASWEVCSWSRSGLFAAFIDDGFFAVSWKEVLLLHGAK</sequence>
<name>A0ABR1ZIJ0_9ROSI</name>
<organism evidence="1 2">
    <name type="scientific">Hibiscus sabdariffa</name>
    <name type="common">roselle</name>
    <dbReference type="NCBI Taxonomy" id="183260"/>
    <lineage>
        <taxon>Eukaryota</taxon>
        <taxon>Viridiplantae</taxon>
        <taxon>Streptophyta</taxon>
        <taxon>Embryophyta</taxon>
        <taxon>Tracheophyta</taxon>
        <taxon>Spermatophyta</taxon>
        <taxon>Magnoliopsida</taxon>
        <taxon>eudicotyledons</taxon>
        <taxon>Gunneridae</taxon>
        <taxon>Pentapetalae</taxon>
        <taxon>rosids</taxon>
        <taxon>malvids</taxon>
        <taxon>Malvales</taxon>
        <taxon>Malvaceae</taxon>
        <taxon>Malvoideae</taxon>
        <taxon>Hibiscus</taxon>
    </lineage>
</organism>
<gene>
    <name evidence="1" type="ORF">V6N12_010228</name>
</gene>
<dbReference type="Proteomes" id="UP001472677">
    <property type="component" value="Unassembled WGS sequence"/>
</dbReference>
<evidence type="ECO:0000313" key="1">
    <source>
        <dbReference type="EMBL" id="KAK8479955.1"/>
    </source>
</evidence>
<reference evidence="1 2" key="1">
    <citation type="journal article" date="2024" name="G3 (Bethesda)">
        <title>Genome assembly of Hibiscus sabdariffa L. provides insights into metabolisms of medicinal natural products.</title>
        <authorList>
            <person name="Kim T."/>
        </authorList>
    </citation>
    <scope>NUCLEOTIDE SEQUENCE [LARGE SCALE GENOMIC DNA]</scope>
    <source>
        <strain evidence="1">TK-2024</strain>
        <tissue evidence="1">Old leaves</tissue>
    </source>
</reference>
<accession>A0ABR1ZIJ0</accession>